<evidence type="ECO:0000313" key="1">
    <source>
        <dbReference type="EMBL" id="PNV57400.1"/>
    </source>
</evidence>
<accession>A0A2K2THB9</accession>
<proteinExistence type="predicted"/>
<dbReference type="RefSeq" id="WP_103205574.1">
    <property type="nucleotide sequence ID" value="NZ_OKQY01000013.1"/>
</dbReference>
<sequence>MYNQITITQTKLIVSPAGLDRLWALKGAIQVPWRHVTGILRDQGAFEERKGLRLPGTAIPGLYYAGSFFYDGQRRFYNVRRNSPIVVITLINEGYDRLILSVENPATVIERVTGHLLNEA</sequence>
<dbReference type="AlphaFoldDB" id="A0A2K2THB9"/>
<name>A0A2K2THB9_LIMFE</name>
<comment type="caution">
    <text evidence="1">The sequence shown here is derived from an EMBL/GenBank/DDBJ whole genome shotgun (WGS) entry which is preliminary data.</text>
</comment>
<dbReference type="EMBL" id="POTQ01000019">
    <property type="protein sequence ID" value="PNV57400.1"/>
    <property type="molecule type" value="Genomic_DNA"/>
</dbReference>
<protein>
    <recommendedName>
        <fullName evidence="3">Bacterial Pleckstrin homology domain-containing protein</fullName>
    </recommendedName>
</protein>
<organism evidence="1 2">
    <name type="scientific">Limosilactobacillus fermentum</name>
    <name type="common">Lactobacillus fermentum</name>
    <dbReference type="NCBI Taxonomy" id="1613"/>
    <lineage>
        <taxon>Bacteria</taxon>
        <taxon>Bacillati</taxon>
        <taxon>Bacillota</taxon>
        <taxon>Bacilli</taxon>
        <taxon>Lactobacillales</taxon>
        <taxon>Lactobacillaceae</taxon>
        <taxon>Limosilactobacillus</taxon>
    </lineage>
</organism>
<evidence type="ECO:0000313" key="2">
    <source>
        <dbReference type="Proteomes" id="UP000236514"/>
    </source>
</evidence>
<evidence type="ECO:0008006" key="3">
    <source>
        <dbReference type="Google" id="ProtNLM"/>
    </source>
</evidence>
<gene>
    <name evidence="1" type="ORF">C1Y38_08435</name>
</gene>
<reference evidence="1 2" key="1">
    <citation type="submission" date="2018-01" db="EMBL/GenBank/DDBJ databases">
        <title>Draft genome sequence of the feruloyl esterase-producing strain Lactobacillus fermentum CRL 1446, isolated from artisanal goat milk cheese.</title>
        <authorList>
            <person name="Abeijon Mukdsi M.C."/>
            <person name="Saavedra L."/>
            <person name="Gauffin Cano M.P."/>
            <person name="Hebert E.M."/>
            <person name="Medina R.B."/>
        </authorList>
    </citation>
    <scope>NUCLEOTIDE SEQUENCE [LARGE SCALE GENOMIC DNA]</scope>
    <source>
        <strain evidence="1 2">CRL 1446</strain>
    </source>
</reference>
<dbReference type="Proteomes" id="UP000236514">
    <property type="component" value="Unassembled WGS sequence"/>
</dbReference>